<accession>A0A800MUQ0</accession>
<gene>
    <name evidence="1" type="ORF">KIS1582_3392</name>
</gene>
<protein>
    <submittedName>
        <fullName evidence="1">Uncharacterized protein</fullName>
    </submittedName>
</protein>
<sequence>MNNYYDNEESIHKLASCRLRGLLLATPSLQANLLSFMFVRSLG</sequence>
<dbReference type="EMBL" id="VDEM01000045">
    <property type="protein sequence ID" value="KAF0822839.1"/>
    <property type="molecule type" value="Genomic_DNA"/>
</dbReference>
<proteinExistence type="predicted"/>
<reference evidence="1 2" key="1">
    <citation type="journal article" date="2020" name="G3 (Bethesda)">
        <title>Whole Genome Sequencing and Comparative Genomics of Two Nematicidal Bacillus Strains Reveals a Wide Range of Possible Virulence Factors.</title>
        <authorList>
            <person name="Susic N."/>
            <person name="Janezic S."/>
            <person name="Rupnik M."/>
            <person name="Geric Stare B."/>
        </authorList>
    </citation>
    <scope>NUCLEOTIDE SEQUENCE [LARGE SCALE GENOMIC DNA]</scope>
    <source>
        <strain evidence="1 2">I-1582</strain>
    </source>
</reference>
<evidence type="ECO:0000313" key="1">
    <source>
        <dbReference type="EMBL" id="KAF0822839.1"/>
    </source>
</evidence>
<organism evidence="1 2">
    <name type="scientific">Cytobacillus firmus</name>
    <name type="common">Bacillus firmus</name>
    <dbReference type="NCBI Taxonomy" id="1399"/>
    <lineage>
        <taxon>Bacteria</taxon>
        <taxon>Bacillati</taxon>
        <taxon>Bacillota</taxon>
        <taxon>Bacilli</taxon>
        <taxon>Bacillales</taxon>
        <taxon>Bacillaceae</taxon>
        <taxon>Cytobacillus</taxon>
    </lineage>
</organism>
<evidence type="ECO:0000313" key="2">
    <source>
        <dbReference type="Proteomes" id="UP000465778"/>
    </source>
</evidence>
<dbReference type="AlphaFoldDB" id="A0A800MUQ0"/>
<dbReference type="Proteomes" id="UP000465778">
    <property type="component" value="Unassembled WGS sequence"/>
</dbReference>
<name>A0A800MUQ0_CYTFI</name>
<comment type="caution">
    <text evidence="1">The sequence shown here is derived from an EMBL/GenBank/DDBJ whole genome shotgun (WGS) entry which is preliminary data.</text>
</comment>